<proteinExistence type="predicted"/>
<accession>A0A1W1CDU9</accession>
<protein>
    <submittedName>
        <fullName evidence="3">Rhodanese-like domain protein</fullName>
    </submittedName>
</protein>
<dbReference type="AlphaFoldDB" id="A0A1W1CDU9"/>
<feature type="transmembrane region" description="Helical" evidence="1">
    <location>
        <begin position="12"/>
        <end position="31"/>
    </location>
</feature>
<gene>
    <name evidence="3" type="ORF">MNB_SUP05-5-967</name>
</gene>
<reference evidence="3" key="1">
    <citation type="submission" date="2016-10" db="EMBL/GenBank/DDBJ databases">
        <authorList>
            <person name="de Groot N.N."/>
        </authorList>
    </citation>
    <scope>NUCLEOTIDE SEQUENCE</scope>
</reference>
<dbReference type="SUPFAM" id="SSF52821">
    <property type="entry name" value="Rhodanese/Cell cycle control phosphatase"/>
    <property type="match status" value="1"/>
</dbReference>
<evidence type="ECO:0000259" key="2">
    <source>
        <dbReference type="PROSITE" id="PS50206"/>
    </source>
</evidence>
<keyword evidence="1" id="KW-0472">Membrane</keyword>
<sequence length="138" mass="15678">MTELMQFINDQLILVGTFVALIFMLISNIIGEKFKKYQDINTNNAVSLMEDKKLKIIDVREIKERTSGYINNDINIPLAQIKNKLTTLNSDDKFLIYCRSGSRSAYACKQLTKAGFTNVYNLKGGFVAWEGANMPIKK</sequence>
<organism evidence="3">
    <name type="scientific">hydrothermal vent metagenome</name>
    <dbReference type="NCBI Taxonomy" id="652676"/>
    <lineage>
        <taxon>unclassified sequences</taxon>
        <taxon>metagenomes</taxon>
        <taxon>ecological metagenomes</taxon>
    </lineage>
</organism>
<dbReference type="InterPro" id="IPR001763">
    <property type="entry name" value="Rhodanese-like_dom"/>
</dbReference>
<keyword evidence="1" id="KW-0812">Transmembrane</keyword>
<dbReference type="PANTHER" id="PTHR43031:SF18">
    <property type="entry name" value="RHODANESE-RELATED SULFURTRANSFERASES"/>
    <property type="match status" value="1"/>
</dbReference>
<name>A0A1W1CDU9_9ZZZZ</name>
<keyword evidence="1" id="KW-1133">Transmembrane helix</keyword>
<dbReference type="Gene3D" id="3.40.250.10">
    <property type="entry name" value="Rhodanese-like domain"/>
    <property type="match status" value="1"/>
</dbReference>
<dbReference type="PROSITE" id="PS50206">
    <property type="entry name" value="RHODANESE_3"/>
    <property type="match status" value="1"/>
</dbReference>
<dbReference type="PANTHER" id="PTHR43031">
    <property type="entry name" value="FAD-DEPENDENT OXIDOREDUCTASE"/>
    <property type="match status" value="1"/>
</dbReference>
<dbReference type="InterPro" id="IPR036873">
    <property type="entry name" value="Rhodanese-like_dom_sf"/>
</dbReference>
<evidence type="ECO:0000256" key="1">
    <source>
        <dbReference type="SAM" id="Phobius"/>
    </source>
</evidence>
<dbReference type="CDD" id="cd00158">
    <property type="entry name" value="RHOD"/>
    <property type="match status" value="1"/>
</dbReference>
<evidence type="ECO:0000313" key="3">
    <source>
        <dbReference type="EMBL" id="SFV64040.1"/>
    </source>
</evidence>
<dbReference type="InterPro" id="IPR050229">
    <property type="entry name" value="GlpE_sulfurtransferase"/>
</dbReference>
<feature type="domain" description="Rhodanese" evidence="2">
    <location>
        <begin position="50"/>
        <end position="138"/>
    </location>
</feature>
<dbReference type="Pfam" id="PF00581">
    <property type="entry name" value="Rhodanese"/>
    <property type="match status" value="1"/>
</dbReference>
<dbReference type="SMART" id="SM00450">
    <property type="entry name" value="RHOD"/>
    <property type="match status" value="1"/>
</dbReference>
<dbReference type="EMBL" id="FPHJ01000041">
    <property type="protein sequence ID" value="SFV64040.1"/>
    <property type="molecule type" value="Genomic_DNA"/>
</dbReference>